<dbReference type="InterPro" id="IPR036397">
    <property type="entry name" value="RNaseH_sf"/>
</dbReference>
<dbReference type="InterPro" id="IPR012337">
    <property type="entry name" value="RNaseH-like_sf"/>
</dbReference>
<feature type="domain" description="Integrase catalytic" evidence="1">
    <location>
        <begin position="1"/>
        <end position="87"/>
    </location>
</feature>
<dbReference type="GO" id="GO:0003676">
    <property type="term" value="F:nucleic acid binding"/>
    <property type="evidence" value="ECO:0007669"/>
    <property type="project" value="InterPro"/>
</dbReference>
<name>A0A9X2U3I9_9BACT</name>
<evidence type="ECO:0000313" key="3">
    <source>
        <dbReference type="Proteomes" id="UP001155034"/>
    </source>
</evidence>
<dbReference type="Proteomes" id="UP001155034">
    <property type="component" value="Unassembled WGS sequence"/>
</dbReference>
<comment type="caution">
    <text evidence="2">The sequence shown here is derived from an EMBL/GenBank/DDBJ whole genome shotgun (WGS) entry which is preliminary data.</text>
</comment>
<gene>
    <name evidence="2" type="ORF">GGP82_002737</name>
</gene>
<sequence length="87" mass="10125">MDFKGDFLLDDETRCYPLTVVDDYSRFAVVLEACPNQQHETVKNHLSKAFRRYGLPERIITDRGAPWGVGMERDNGRPFYTKLSAWL</sequence>
<proteinExistence type="predicted"/>
<accession>A0A9X2U3I9</accession>
<dbReference type="EMBL" id="JANTYZ010000009">
    <property type="protein sequence ID" value="MCS3866166.1"/>
    <property type="molecule type" value="Genomic_DNA"/>
</dbReference>
<dbReference type="InterPro" id="IPR001584">
    <property type="entry name" value="Integrase_cat-core"/>
</dbReference>
<protein>
    <submittedName>
        <fullName evidence="2">Transposase InsO family protein</fullName>
    </submittedName>
</protein>
<dbReference type="SUPFAM" id="SSF53098">
    <property type="entry name" value="Ribonuclease H-like"/>
    <property type="match status" value="1"/>
</dbReference>
<reference evidence="2" key="1">
    <citation type="submission" date="2022-08" db="EMBL/GenBank/DDBJ databases">
        <title>Genomic Encyclopedia of Type Strains, Phase V (KMG-V): Genome sequencing to study the core and pangenomes of soil and plant-associated prokaryotes.</title>
        <authorList>
            <person name="Whitman W."/>
        </authorList>
    </citation>
    <scope>NUCLEOTIDE SEQUENCE</scope>
    <source>
        <strain evidence="2">SP2016B</strain>
    </source>
</reference>
<dbReference type="GO" id="GO:0015074">
    <property type="term" value="P:DNA integration"/>
    <property type="evidence" value="ECO:0007669"/>
    <property type="project" value="InterPro"/>
</dbReference>
<dbReference type="Pfam" id="PF00665">
    <property type="entry name" value="rve"/>
    <property type="match status" value="1"/>
</dbReference>
<evidence type="ECO:0000313" key="2">
    <source>
        <dbReference type="EMBL" id="MCS3866166.1"/>
    </source>
</evidence>
<evidence type="ECO:0000259" key="1">
    <source>
        <dbReference type="PROSITE" id="PS50994"/>
    </source>
</evidence>
<dbReference type="PROSITE" id="PS50994">
    <property type="entry name" value="INTEGRASE"/>
    <property type="match status" value="1"/>
</dbReference>
<dbReference type="Gene3D" id="3.30.420.10">
    <property type="entry name" value="Ribonuclease H-like superfamily/Ribonuclease H"/>
    <property type="match status" value="1"/>
</dbReference>
<organism evidence="2 3">
    <name type="scientific">Salinibacter ruber</name>
    <dbReference type="NCBI Taxonomy" id="146919"/>
    <lineage>
        <taxon>Bacteria</taxon>
        <taxon>Pseudomonadati</taxon>
        <taxon>Rhodothermota</taxon>
        <taxon>Rhodothermia</taxon>
        <taxon>Rhodothermales</taxon>
        <taxon>Salinibacteraceae</taxon>
        <taxon>Salinibacter</taxon>
    </lineage>
</organism>
<dbReference type="AlphaFoldDB" id="A0A9X2U3I9"/>